<dbReference type="EMBL" id="DRGN01000010">
    <property type="protein sequence ID" value="HET98894.1"/>
    <property type="molecule type" value="Genomic_DNA"/>
</dbReference>
<dbReference type="AlphaFoldDB" id="A0A9C9NBC7"/>
<name>A0A9C9NBC7_9HYPH</name>
<comment type="caution">
    <text evidence="1">The sequence shown here is derived from an EMBL/GenBank/DDBJ whole genome shotgun (WGS) entry which is preliminary data.</text>
</comment>
<organism evidence="1 2">
    <name type="scientific">Aurantimonas coralicida</name>
    <dbReference type="NCBI Taxonomy" id="182270"/>
    <lineage>
        <taxon>Bacteria</taxon>
        <taxon>Pseudomonadati</taxon>
        <taxon>Pseudomonadota</taxon>
        <taxon>Alphaproteobacteria</taxon>
        <taxon>Hyphomicrobiales</taxon>
        <taxon>Aurantimonadaceae</taxon>
        <taxon>Aurantimonas</taxon>
    </lineage>
</organism>
<accession>A0A9C9NBC7</accession>
<dbReference type="Proteomes" id="UP000885680">
    <property type="component" value="Unassembled WGS sequence"/>
</dbReference>
<evidence type="ECO:0000313" key="2">
    <source>
        <dbReference type="Proteomes" id="UP000885680"/>
    </source>
</evidence>
<reference evidence="1" key="1">
    <citation type="journal article" date="2020" name="mSystems">
        <title>Genome- and Community-Level Interaction Insights into Carbon Utilization and Element Cycling Functions of Hydrothermarchaeota in Hydrothermal Sediment.</title>
        <authorList>
            <person name="Zhou Z."/>
            <person name="Liu Y."/>
            <person name="Xu W."/>
            <person name="Pan J."/>
            <person name="Luo Z.H."/>
            <person name="Li M."/>
        </authorList>
    </citation>
    <scope>NUCLEOTIDE SEQUENCE</scope>
    <source>
        <strain evidence="1">HyVt-347</strain>
    </source>
</reference>
<protein>
    <submittedName>
        <fullName evidence="1">Uncharacterized protein</fullName>
    </submittedName>
</protein>
<gene>
    <name evidence="1" type="ORF">ENH89_00675</name>
</gene>
<dbReference type="PROSITE" id="PS51257">
    <property type="entry name" value="PROKAR_LIPOPROTEIN"/>
    <property type="match status" value="1"/>
</dbReference>
<proteinExistence type="predicted"/>
<evidence type="ECO:0000313" key="1">
    <source>
        <dbReference type="EMBL" id="HET98894.1"/>
    </source>
</evidence>
<sequence>MTKMQMDAIFDQGVVSGTVSACGFDWTRLSFSPLMAYWRGKGKTEQQMALIAAWHGAGQGMAESKFKEQPCTERVRREIKARLPFRP</sequence>